<dbReference type="Proteomes" id="UP001596415">
    <property type="component" value="Unassembled WGS sequence"/>
</dbReference>
<comment type="caution">
    <text evidence="3">The sequence shown here is derived from an EMBL/GenBank/DDBJ whole genome shotgun (WGS) entry which is preliminary data.</text>
</comment>
<dbReference type="RefSeq" id="WP_380217448.1">
    <property type="nucleotide sequence ID" value="NZ_JBHTBN010000003.1"/>
</dbReference>
<protein>
    <submittedName>
        <fullName evidence="3">DUF4350 domain-containing protein</fullName>
    </submittedName>
</protein>
<keyword evidence="1" id="KW-0812">Transmembrane</keyword>
<feature type="transmembrane region" description="Helical" evidence="1">
    <location>
        <begin position="268"/>
        <end position="285"/>
    </location>
</feature>
<evidence type="ECO:0000313" key="3">
    <source>
        <dbReference type="EMBL" id="MFC7357604.1"/>
    </source>
</evidence>
<evidence type="ECO:0000259" key="2">
    <source>
        <dbReference type="Pfam" id="PF14258"/>
    </source>
</evidence>
<sequence length="399" mass="46740">MLDKRSKTIVYIFCAFLLLLIISETTRPKPVNWNPSYVANDTQPFGSSVFYEELPSLFPESTFETITLDPFEFLQDTTAYKTNTAYFLLNDYIYLDENQTKKMKSYVAAGNTVFISSSTLFFSLTDTISMDARIDYEELFKKIEPDLFSPSYAPDSLAQFKRGMYKSVFREIDTLNTTALGFYTSEKEEEERIDQLNYVKLDYGEGQFYFHTIPEAFSNYYMLRNNEHYTAAVLSYLEADHFYLDAYKKSGRKVVESPMRFVFNQAPLTWAYYVLLGGLLIFVIFRGKREQRIIEVVAPLENTSIEFTRTIGDLYFQHKDYSNIISKKITYFLESVRTRYYLKTETLDANFIKKLALKSNHSETETEKLIQNIKHLKQKVLHTEADLIELNKQIEAFRL</sequence>
<gene>
    <name evidence="3" type="ORF">ACFQO1_07890</name>
</gene>
<accession>A0ABW2MW12</accession>
<evidence type="ECO:0000313" key="4">
    <source>
        <dbReference type="Proteomes" id="UP001596415"/>
    </source>
</evidence>
<proteinExistence type="predicted"/>
<keyword evidence="4" id="KW-1185">Reference proteome</keyword>
<dbReference type="InterPro" id="IPR025646">
    <property type="entry name" value="DUF4350"/>
</dbReference>
<dbReference type="Pfam" id="PF14258">
    <property type="entry name" value="DUF4350"/>
    <property type="match status" value="1"/>
</dbReference>
<organism evidence="3 4">
    <name type="scientific">Jejudonia soesokkakensis</name>
    <dbReference type="NCBI Taxonomy" id="1323432"/>
    <lineage>
        <taxon>Bacteria</taxon>
        <taxon>Pseudomonadati</taxon>
        <taxon>Bacteroidota</taxon>
        <taxon>Flavobacteriia</taxon>
        <taxon>Flavobacteriales</taxon>
        <taxon>Flavobacteriaceae</taxon>
        <taxon>Jejudonia</taxon>
    </lineage>
</organism>
<feature type="domain" description="DUF4350" evidence="2">
    <location>
        <begin position="40"/>
        <end position="231"/>
    </location>
</feature>
<name>A0ABW2MW12_9FLAO</name>
<keyword evidence="1" id="KW-0472">Membrane</keyword>
<evidence type="ECO:0000256" key="1">
    <source>
        <dbReference type="SAM" id="Phobius"/>
    </source>
</evidence>
<keyword evidence="1" id="KW-1133">Transmembrane helix</keyword>
<dbReference type="EMBL" id="JBHTBN010000003">
    <property type="protein sequence ID" value="MFC7357604.1"/>
    <property type="molecule type" value="Genomic_DNA"/>
</dbReference>
<reference evidence="4" key="1">
    <citation type="journal article" date="2019" name="Int. J. Syst. Evol. Microbiol.">
        <title>The Global Catalogue of Microorganisms (GCM) 10K type strain sequencing project: providing services to taxonomists for standard genome sequencing and annotation.</title>
        <authorList>
            <consortium name="The Broad Institute Genomics Platform"/>
            <consortium name="The Broad Institute Genome Sequencing Center for Infectious Disease"/>
            <person name="Wu L."/>
            <person name="Ma J."/>
        </authorList>
    </citation>
    <scope>NUCLEOTIDE SEQUENCE [LARGE SCALE GENOMIC DNA]</scope>
    <source>
        <strain evidence="4">CGMCC 1.16306</strain>
    </source>
</reference>